<feature type="compositionally biased region" description="Low complexity" evidence="1">
    <location>
        <begin position="1"/>
        <end position="15"/>
    </location>
</feature>
<feature type="compositionally biased region" description="Gly residues" evidence="1">
    <location>
        <begin position="668"/>
        <end position="679"/>
    </location>
</feature>
<dbReference type="GO" id="GO:0005829">
    <property type="term" value="C:cytosol"/>
    <property type="evidence" value="ECO:0007669"/>
    <property type="project" value="TreeGrafter"/>
</dbReference>
<reference evidence="4" key="1">
    <citation type="submission" date="2016-11" db="EMBL/GenBank/DDBJ databases">
        <authorList>
            <person name="Jaros S."/>
            <person name="Januszkiewicz K."/>
            <person name="Wedrychowicz H."/>
        </authorList>
    </citation>
    <scope>NUCLEOTIDE SEQUENCE [LARGE SCALE GENOMIC DNA]</scope>
    <source>
        <strain evidence="4">CGMCC 4.3555</strain>
    </source>
</reference>
<feature type="compositionally biased region" description="Low complexity" evidence="1">
    <location>
        <begin position="1145"/>
        <end position="1162"/>
    </location>
</feature>
<feature type="compositionally biased region" description="Basic and acidic residues" evidence="1">
    <location>
        <begin position="540"/>
        <end position="550"/>
    </location>
</feature>
<feature type="compositionally biased region" description="Basic and acidic residues" evidence="1">
    <location>
        <begin position="384"/>
        <end position="398"/>
    </location>
</feature>
<feature type="compositionally biased region" description="Basic and acidic residues" evidence="1">
    <location>
        <begin position="1265"/>
        <end position="1298"/>
    </location>
</feature>
<feature type="compositionally biased region" description="Basic residues" evidence="1">
    <location>
        <begin position="1832"/>
        <end position="1925"/>
    </location>
</feature>
<feature type="compositionally biased region" description="Basic and acidic residues" evidence="1">
    <location>
        <begin position="1306"/>
        <end position="1316"/>
    </location>
</feature>
<feature type="region of interest" description="Disordered" evidence="1">
    <location>
        <begin position="1659"/>
        <end position="1941"/>
    </location>
</feature>
<feature type="compositionally biased region" description="Basic and acidic residues" evidence="1">
    <location>
        <begin position="684"/>
        <end position="694"/>
    </location>
</feature>
<dbReference type="Pfam" id="PF13699">
    <property type="entry name" value="eCIS_core"/>
    <property type="match status" value="1"/>
</dbReference>
<feature type="compositionally biased region" description="Basic and acidic residues" evidence="1">
    <location>
        <begin position="1926"/>
        <end position="1941"/>
    </location>
</feature>
<evidence type="ECO:0000259" key="2">
    <source>
        <dbReference type="Pfam" id="PF13699"/>
    </source>
</evidence>
<gene>
    <name evidence="3" type="ORF">SAMN05216268_110126</name>
</gene>
<feature type="compositionally biased region" description="Acidic residues" evidence="1">
    <location>
        <begin position="464"/>
        <end position="525"/>
    </location>
</feature>
<feature type="compositionally biased region" description="Basic and acidic residues" evidence="1">
    <location>
        <begin position="1703"/>
        <end position="1712"/>
    </location>
</feature>
<evidence type="ECO:0000313" key="3">
    <source>
        <dbReference type="EMBL" id="SHM34545.1"/>
    </source>
</evidence>
<feature type="compositionally biased region" description="Basic and acidic residues" evidence="1">
    <location>
        <begin position="642"/>
        <end position="662"/>
    </location>
</feature>
<dbReference type="InterPro" id="IPR025295">
    <property type="entry name" value="eCIS_core_dom"/>
</dbReference>
<evidence type="ECO:0000256" key="1">
    <source>
        <dbReference type="SAM" id="MobiDB-lite"/>
    </source>
</evidence>
<feature type="region of interest" description="Disordered" evidence="1">
    <location>
        <begin position="2237"/>
        <end position="2260"/>
    </location>
</feature>
<feature type="region of interest" description="Disordered" evidence="1">
    <location>
        <begin position="1072"/>
        <end position="1316"/>
    </location>
</feature>
<feature type="compositionally biased region" description="Low complexity" evidence="1">
    <location>
        <begin position="732"/>
        <end position="751"/>
    </location>
</feature>
<dbReference type="RefSeq" id="WP_073445848.1">
    <property type="nucleotide sequence ID" value="NZ_FRBK01000010.1"/>
</dbReference>
<feature type="compositionally biased region" description="Gly residues" evidence="1">
    <location>
        <begin position="1668"/>
        <end position="1678"/>
    </location>
</feature>
<proteinExistence type="predicted"/>
<feature type="compositionally biased region" description="Basic and acidic residues" evidence="1">
    <location>
        <begin position="1008"/>
        <end position="1030"/>
    </location>
</feature>
<feature type="compositionally biased region" description="Acidic residues" evidence="1">
    <location>
        <begin position="586"/>
        <end position="597"/>
    </location>
</feature>
<feature type="compositionally biased region" description="Basic and acidic residues" evidence="1">
    <location>
        <begin position="1767"/>
        <end position="1784"/>
    </location>
</feature>
<name>A0A9X8QV30_9ACTN</name>
<organism evidence="3 4">
    <name type="scientific">Streptomyces yunnanensis</name>
    <dbReference type="NCBI Taxonomy" id="156453"/>
    <lineage>
        <taxon>Bacteria</taxon>
        <taxon>Bacillati</taxon>
        <taxon>Actinomycetota</taxon>
        <taxon>Actinomycetes</taxon>
        <taxon>Kitasatosporales</taxon>
        <taxon>Streptomycetaceae</taxon>
        <taxon>Streptomyces</taxon>
    </lineage>
</organism>
<feature type="compositionally biased region" description="Polar residues" evidence="1">
    <location>
        <begin position="877"/>
        <end position="887"/>
    </location>
</feature>
<feature type="compositionally biased region" description="Low complexity" evidence="1">
    <location>
        <begin position="848"/>
        <end position="858"/>
    </location>
</feature>
<feature type="region of interest" description="Disordered" evidence="1">
    <location>
        <begin position="284"/>
        <end position="941"/>
    </location>
</feature>
<feature type="region of interest" description="Disordered" evidence="1">
    <location>
        <begin position="2154"/>
        <end position="2196"/>
    </location>
</feature>
<feature type="compositionally biased region" description="Basic and acidic residues" evidence="1">
    <location>
        <begin position="286"/>
        <end position="321"/>
    </location>
</feature>
<feature type="compositionally biased region" description="Basic and acidic residues" evidence="1">
    <location>
        <begin position="1748"/>
        <end position="1760"/>
    </location>
</feature>
<accession>A0A9X8QV30</accession>
<feature type="compositionally biased region" description="Low complexity" evidence="1">
    <location>
        <begin position="2245"/>
        <end position="2260"/>
    </location>
</feature>
<protein>
    <recommendedName>
        <fullName evidence="2">eCIS core domain-containing protein</fullName>
    </recommendedName>
</protein>
<feature type="compositionally biased region" description="Low complexity" evidence="1">
    <location>
        <begin position="399"/>
        <end position="413"/>
    </location>
</feature>
<feature type="compositionally biased region" description="Polar residues" evidence="1">
    <location>
        <begin position="752"/>
        <end position="763"/>
    </location>
</feature>
<feature type="compositionally biased region" description="Basic and acidic residues" evidence="1">
    <location>
        <begin position="2161"/>
        <end position="2173"/>
    </location>
</feature>
<evidence type="ECO:0000313" key="4">
    <source>
        <dbReference type="Proteomes" id="UP000184388"/>
    </source>
</evidence>
<comment type="caution">
    <text evidence="3">The sequence shown here is derived from an EMBL/GenBank/DDBJ whole genome shotgun (WGS) entry which is preliminary data.</text>
</comment>
<dbReference type="InterPro" id="IPR051700">
    <property type="entry name" value="STE20_Ser-Thr_kinase"/>
</dbReference>
<feature type="compositionally biased region" description="Low complexity" evidence="1">
    <location>
        <begin position="333"/>
        <end position="356"/>
    </location>
</feature>
<dbReference type="PANTHER" id="PTHR47096:SF1">
    <property type="entry name" value="MISSHAPEN LIKE KINASE 1"/>
    <property type="match status" value="1"/>
</dbReference>
<feature type="compositionally biased region" description="Basic and acidic residues" evidence="1">
    <location>
        <begin position="1090"/>
        <end position="1126"/>
    </location>
</feature>
<feature type="domain" description="eCIS core" evidence="2">
    <location>
        <begin position="45"/>
        <end position="120"/>
    </location>
</feature>
<feature type="compositionally biased region" description="Low complexity" evidence="1">
    <location>
        <begin position="696"/>
        <end position="711"/>
    </location>
</feature>
<dbReference type="PANTHER" id="PTHR47096">
    <property type="entry name" value="MISSHAPEN LIKE KINASE 1"/>
    <property type="match status" value="1"/>
</dbReference>
<dbReference type="EMBL" id="FRBK01000010">
    <property type="protein sequence ID" value="SHM34545.1"/>
    <property type="molecule type" value="Genomic_DNA"/>
</dbReference>
<feature type="compositionally biased region" description="Basic and acidic residues" evidence="1">
    <location>
        <begin position="443"/>
        <end position="457"/>
    </location>
</feature>
<dbReference type="Proteomes" id="UP000184388">
    <property type="component" value="Unassembled WGS sequence"/>
</dbReference>
<feature type="compositionally biased region" description="Basic and acidic residues" evidence="1">
    <location>
        <begin position="1192"/>
        <end position="1258"/>
    </location>
</feature>
<feature type="compositionally biased region" description="Acidic residues" evidence="1">
    <location>
        <begin position="610"/>
        <end position="624"/>
    </location>
</feature>
<sequence length="2343" mass="250721">MSSSSQSAAQSGQSARDARRRRRKERSARSAAPEPKNIVSGAGQPLDLSVRRELEEQLGHDFSRVRLHTDRDSGQLAELMGADAFAVGQDIFFREGTYRPGTADGQRLLAHELLHTVQNPHGLGALRAGRDLGTVSLPQEAVEREAESAAQESLRSAMLGATREDDPATEVAPGRSTPGWLRYATVDADRHRLELIDPATLVDRLANGVLRSLRGDPEDRSGRVRVQLARMAPELQDSVLERLEVRLLSSEHDRLLDLVEEVERGPLPFMTSTVPEPVTDEAAALEQERTQDTAAARDRSRQEEKAGDDRRKRAQHRKDADPAGNGGPERGRSTAGGSANASASEAGTGQAAVRSAAADDKAAAGARRTEQEQARQDDTQATEHAAEQDRANSTRGPEEQAAGGPGQQTAGQQVADAGGEHPTGPGGEQVTAPEAPDNSAAEPGEKDPRGRDQDESSTRAAGDPENEEDADDEPLGLEDEAADTDADAAEADAQDDQEDGESTEAEADDAGAGDASDSPEADQSDADLTGPGDAAARRTGQREPADRNRGDAPGVISSPATEDQSAVGWSETRDEAEATDDGASSPEEEQESDDQLSEDLQADKSTEQEVGPDPDEKAEDDVGEDPGSQDGDPGDPDDAELEREQAAERTEDAEAKRRDDAARTATDGTGGTDVPGGGTAQPEKLSKADEDARKQATAASSSGSATASASGGRTGGEGSAGAQAQPSGTADGVSGSPAPTSGSGSPPASAAQDGTRQDQTANDAASKPAERSPGDTTSPEAARSGDGSTGIGVAQTESATQGMDVTAGRGPATTPDPSPDSGQVAAAGPTVAPKPSPTAGAGGGGGAVPPQAQGGAVAEPSAKPARGTPPAVRSGATPRQRQVSRQAAKNVRRGGGGGGTRTASTPARGVRGGGGGGSSAPAKAKKDAAPPDVTQGTPEAGLATVAKLKPYQMLETFKGVNSAVGNSVGKERTSLRNAPPQMERPIGSPRTVPGGPKPAAPGTYSNEKVARTDAAKGKTDEITGEQRPEGKAPGSDVPEPSWWDILLTIGGALLKRIFPFDDLIDSIMGLPHTDDGLKGARVGNAPGLPLRDDSDPQRTDEQSQKLDERKGELHQSGREDAARPMGEDQIFPDAPRETLTGKVPGGAKQTGQQGGAPATATGSVPVESASAVAEHDRGPQIQTGFSQGLQRMGKERRAKDDKARADKEKHDRDLKREVDTSTKKQAGEREKGQQDIADTRDKWRKEQDDKVAEIDDKKGKKFEKVRKDVDDKQEQTDKDVDKRTEDDNQKIDDEHTNAENDAQQEQDDKKKEAEKGDGGFLDQLKQWWQDLKDKIKQFFERARKAVTDLIDKFKREVFKLIDDARNWVVQQINDFADALIAFGDEMLADYPAMRDKWRNTINAGRNYAVQKVNEAADKLKDVAGSLLDGLGGALLAGLDVMEDGLLKAVDVAENVTVSAVEFGQQAIAALGEWAAIFSDIVSDPGDWISKAGTAAETGAKEHLFDEIKSAVKEWFNQKVQEITGLSPQEFQELLDGNVSVQEMGQMAWDAAVPQLPMIIGTLVIEKVVAKLIPGVGWVMGIIDALKTAWGTLSRILAAFGLVMDFLKAVKSGNGAVPFAKAVAAGVVALLELVYQALIDGISRFMGGVTKKLGGILKNLRTKRRPGGHGEPGAPGAPGGANRPGRPGHEPGAEPHTTPTGRTTDPHHNEKPGEPGPATDKPGQRPAPRKPSPDKTSHPEPGPSPAKRPSPEKKPHPKDQPQPKSKKKPDAHERREDGREVNDARRRLRNAKNKQRNDSTRPSGPKHRGPARDTLRPKGRPGTKRRPSEDPLKKHHPTTKPKSKPKGGHRKPATKPKRRPSRARRALNRARHTVKSALARARRAARRLFGKARHLGHRLQHHAHRLRNRWRHHRDRLRNRHHRRQDSKREPHQNPDGKKDYDLPKVRFRTKAGEMHTLLFDGRGKAAKLGVHSHLEPLNAYLREWRDDNAKLKETDPARYTQQEQALKKAEGEGVIVNAIHHRMPDKETAHPRRGTRYGTPIYTGRAGDANFERHMSELQQSMETLADLLAQRVSESNEPPLPATILPPFSDGPVAKSFKASYIKESTPRGTEAGERPESWPLGWDRIVAGNHAKNAAWVRMHMLTAQLGGHTTTSNLVPATREDNNDAREGAEHPAALSLGRNGIGKKKPASPGADDHNKMIWYDVDITLRANYPGFPSSVQMRWGGYHHRNGPWERESAPGRSGAWTTGTFGPPPWAATGPTAQLRANVNHDDANTIRAVTRIELRDAKRIVAMRGKEPGGRFSGLDRLKQALTEGNLSTRTVLARQAVIAKLDAAASRLGF</sequence>
<feature type="region of interest" description="Disordered" evidence="1">
    <location>
        <begin position="1"/>
        <end position="46"/>
    </location>
</feature>
<feature type="compositionally biased region" description="Basic and acidic residues" evidence="1">
    <location>
        <begin position="357"/>
        <end position="378"/>
    </location>
</feature>
<feature type="compositionally biased region" description="Polar residues" evidence="1">
    <location>
        <begin position="1180"/>
        <end position="1189"/>
    </location>
</feature>
<feature type="region of interest" description="Disordered" evidence="1">
    <location>
        <begin position="959"/>
        <end position="1041"/>
    </location>
</feature>
<feature type="compositionally biased region" description="Acidic residues" evidence="1">
    <location>
        <begin position="632"/>
        <end position="641"/>
    </location>
</feature>